<accession>A0ABT3PLM8</accession>
<organism evidence="2 3">
    <name type="scientific">Fodinibius salsisoli</name>
    <dbReference type="NCBI Taxonomy" id="2820877"/>
    <lineage>
        <taxon>Bacteria</taxon>
        <taxon>Pseudomonadati</taxon>
        <taxon>Balneolota</taxon>
        <taxon>Balneolia</taxon>
        <taxon>Balneolales</taxon>
        <taxon>Balneolaceae</taxon>
        <taxon>Fodinibius</taxon>
    </lineage>
</organism>
<proteinExistence type="predicted"/>
<dbReference type="EMBL" id="JAGGJA010000004">
    <property type="protein sequence ID" value="MCW9706814.1"/>
    <property type="molecule type" value="Genomic_DNA"/>
</dbReference>
<keyword evidence="1" id="KW-0175">Coiled coil</keyword>
<dbReference type="RefSeq" id="WP_265765546.1">
    <property type="nucleotide sequence ID" value="NZ_JAGGJA010000004.1"/>
</dbReference>
<dbReference type="Proteomes" id="UP001207918">
    <property type="component" value="Unassembled WGS sequence"/>
</dbReference>
<dbReference type="InterPro" id="IPR014717">
    <property type="entry name" value="Transl_elong_EF1B/ribsomal_bS6"/>
</dbReference>
<evidence type="ECO:0000313" key="3">
    <source>
        <dbReference type="Proteomes" id="UP001207918"/>
    </source>
</evidence>
<feature type="coiled-coil region" evidence="1">
    <location>
        <begin position="48"/>
        <end position="78"/>
    </location>
</feature>
<evidence type="ECO:0000256" key="1">
    <source>
        <dbReference type="SAM" id="Coils"/>
    </source>
</evidence>
<dbReference type="Gene3D" id="3.30.70.60">
    <property type="match status" value="1"/>
</dbReference>
<gene>
    <name evidence="2" type="primary">pilO</name>
    <name evidence="2" type="ORF">J6I44_08090</name>
</gene>
<sequence length="281" mass="32539">MTYAIRNTLIILGVWLVIAGAGWARFYLVEDAEINRLEEQLAPKKVTLQEHQTIANNYEQLRKKYEELKAEVDDNAKVLVRARDADEVYSNLIALSADSAFTYFNFIATDSTHYDNFGLLKFDVSGEGYYRNFNKFINRLEYGRSLFKVRDLTIEPITNLEHLGKVHFSFKLQSLFDRDSLYQEYPTQPKAKMPVYTYNSFYPLIHDVEENEEGLPDVENSELVSVAEDFVSLRDQNDNIKYIYKGDRVYLGKLISVDTVNKSATFRLNKGGIIKYITRGL</sequence>
<name>A0ABT3PLM8_9BACT</name>
<evidence type="ECO:0000313" key="2">
    <source>
        <dbReference type="EMBL" id="MCW9706814.1"/>
    </source>
</evidence>
<reference evidence="2 3" key="1">
    <citation type="submission" date="2021-03" db="EMBL/GenBank/DDBJ databases">
        <title>Aliifodinibius sp. nov., a new bacterium isolated from saline soil.</title>
        <authorList>
            <person name="Galisteo C."/>
            <person name="De La Haba R."/>
            <person name="Sanchez-Porro C."/>
            <person name="Ventosa A."/>
        </authorList>
    </citation>
    <scope>NUCLEOTIDE SEQUENCE [LARGE SCALE GENOMIC DNA]</scope>
    <source>
        <strain evidence="2 3">1BSP15-2V2</strain>
    </source>
</reference>
<protein>
    <submittedName>
        <fullName evidence="2">Type 4a pilus biogenesis protein PilO</fullName>
    </submittedName>
</protein>
<comment type="caution">
    <text evidence="2">The sequence shown here is derived from an EMBL/GenBank/DDBJ whole genome shotgun (WGS) entry which is preliminary data.</text>
</comment>
<keyword evidence="3" id="KW-1185">Reference proteome</keyword>